<dbReference type="Proteomes" id="UP000676649">
    <property type="component" value="Chromosome"/>
</dbReference>
<dbReference type="KEGG" id="mpad:KEF85_06860"/>
<gene>
    <name evidence="1" type="ORF">KEF85_06860</name>
</gene>
<proteinExistence type="predicted"/>
<evidence type="ECO:0000313" key="2">
    <source>
        <dbReference type="Proteomes" id="UP000676649"/>
    </source>
</evidence>
<dbReference type="EMBL" id="CP073754">
    <property type="protein sequence ID" value="QWF72164.1"/>
    <property type="molecule type" value="Genomic_DNA"/>
</dbReference>
<keyword evidence="2" id="KW-1185">Reference proteome</keyword>
<reference evidence="1" key="1">
    <citation type="submission" date="2021-04" db="EMBL/GenBank/DDBJ databases">
        <title>Draft genome sequence data of methanotrophic Methylovulum sp. strain S1L and Methylomonas sp. strain S2AM isolated from boreal lake water columns.</title>
        <authorList>
            <person name="Rissanen A.J."/>
            <person name="Mangayil R."/>
            <person name="Svenning M.M."/>
            <person name="Khanongnuch R."/>
        </authorList>
    </citation>
    <scope>NUCLEOTIDE SEQUENCE</scope>
    <source>
        <strain evidence="1">S2AM</strain>
    </source>
</reference>
<organism evidence="1 2">
    <name type="scientific">Methylomonas paludis</name>
    <dbReference type="NCBI Taxonomy" id="1173101"/>
    <lineage>
        <taxon>Bacteria</taxon>
        <taxon>Pseudomonadati</taxon>
        <taxon>Pseudomonadota</taxon>
        <taxon>Gammaproteobacteria</taxon>
        <taxon>Methylococcales</taxon>
        <taxon>Methylococcaceae</taxon>
        <taxon>Methylomonas</taxon>
    </lineage>
</organism>
<evidence type="ECO:0000313" key="1">
    <source>
        <dbReference type="EMBL" id="QWF72164.1"/>
    </source>
</evidence>
<protein>
    <submittedName>
        <fullName evidence="1">Uncharacterized protein</fullName>
    </submittedName>
</protein>
<dbReference type="RefSeq" id="WP_215584397.1">
    <property type="nucleotide sequence ID" value="NZ_CP073754.1"/>
</dbReference>
<sequence>MKAKCLSHIKQQWGRGLIEGVVWELPKPVPPSEHQIKYRLVYIVAG</sequence>
<dbReference type="AlphaFoldDB" id="A0A975MR05"/>
<accession>A0A975MR05</accession>
<name>A0A975MR05_9GAMM</name>